<feature type="transmembrane region" description="Helical" evidence="1">
    <location>
        <begin position="66"/>
        <end position="85"/>
    </location>
</feature>
<dbReference type="RefSeq" id="WP_255931955.1">
    <property type="nucleotide sequence ID" value="NZ_JANFNH010000049.1"/>
</dbReference>
<keyword evidence="1" id="KW-0472">Membrane</keyword>
<evidence type="ECO:0000313" key="2">
    <source>
        <dbReference type="EMBL" id="MCQ4045803.1"/>
    </source>
</evidence>
<keyword evidence="3" id="KW-1185">Reference proteome</keyword>
<reference evidence="2 3" key="1">
    <citation type="submission" date="2022-06" db="EMBL/GenBank/DDBJ databases">
        <title>Draft genome sequence of type strain Streptomyces rubrisoli DSM 42083.</title>
        <authorList>
            <person name="Duangmal K."/>
            <person name="Klaysubun C."/>
        </authorList>
    </citation>
    <scope>NUCLEOTIDE SEQUENCE [LARGE SCALE GENOMIC DNA]</scope>
    <source>
        <strain evidence="2 3">DSM 42083</strain>
    </source>
</reference>
<sequence>MSEVWPLRRSPVGTRRAWRRREDLRLRMAGQYGPEWWEVAPAVAVVLVSIGLPVCVLVWLWSRVGWWAALLAATALGYGVRALVLRRSQAAARKKRAAVRFTLADIDAADDRRFRNIVGRLLVRDGWTAKGVRVNDAGAVHLVGERAARRMGCAFERGADDAGHGGAAVLRPVSAAPDDPPEREGGPAPLLLIVCSGTFPRERVVWAARNSVRLVDRVLLQRWAAGEDLWDLLDLGHAD</sequence>
<protein>
    <recommendedName>
        <fullName evidence="4">Restriction endonuclease</fullName>
    </recommendedName>
</protein>
<organism evidence="2 3">
    <name type="scientific">Streptantibioticus rubrisoli</name>
    <dbReference type="NCBI Taxonomy" id="1387313"/>
    <lineage>
        <taxon>Bacteria</taxon>
        <taxon>Bacillati</taxon>
        <taxon>Actinomycetota</taxon>
        <taxon>Actinomycetes</taxon>
        <taxon>Kitasatosporales</taxon>
        <taxon>Streptomycetaceae</taxon>
        <taxon>Streptantibioticus</taxon>
    </lineage>
</organism>
<gene>
    <name evidence="2" type="ORF">NON19_28155</name>
</gene>
<feature type="transmembrane region" description="Helical" evidence="1">
    <location>
        <begin position="36"/>
        <end position="60"/>
    </location>
</feature>
<keyword evidence="1" id="KW-1133">Transmembrane helix</keyword>
<dbReference type="Proteomes" id="UP001206206">
    <property type="component" value="Unassembled WGS sequence"/>
</dbReference>
<accession>A0ABT1PKA9</accession>
<proteinExistence type="predicted"/>
<evidence type="ECO:0008006" key="4">
    <source>
        <dbReference type="Google" id="ProtNLM"/>
    </source>
</evidence>
<evidence type="ECO:0000313" key="3">
    <source>
        <dbReference type="Proteomes" id="UP001206206"/>
    </source>
</evidence>
<evidence type="ECO:0000256" key="1">
    <source>
        <dbReference type="SAM" id="Phobius"/>
    </source>
</evidence>
<comment type="caution">
    <text evidence="2">The sequence shown here is derived from an EMBL/GenBank/DDBJ whole genome shotgun (WGS) entry which is preliminary data.</text>
</comment>
<dbReference type="EMBL" id="JANFNH010000049">
    <property type="protein sequence ID" value="MCQ4045803.1"/>
    <property type="molecule type" value="Genomic_DNA"/>
</dbReference>
<name>A0ABT1PKA9_9ACTN</name>
<keyword evidence="1" id="KW-0812">Transmembrane</keyword>